<dbReference type="InterPro" id="IPR002037">
    <property type="entry name" value="Glyco_hydro_8"/>
</dbReference>
<dbReference type="CDD" id="cd09001">
    <property type="entry name" value="GH43_FsAxh1-like"/>
    <property type="match status" value="1"/>
</dbReference>
<feature type="active site" description="Proton donor" evidence="5">
    <location>
        <position position="573"/>
    </location>
</feature>
<evidence type="ECO:0000313" key="9">
    <source>
        <dbReference type="Proteomes" id="UP000234855"/>
    </source>
</evidence>
<dbReference type="SUPFAM" id="SSF75005">
    <property type="entry name" value="Arabinanase/levansucrase/invertase"/>
    <property type="match status" value="1"/>
</dbReference>
<evidence type="ECO:0000256" key="3">
    <source>
        <dbReference type="ARBA" id="ARBA00022801"/>
    </source>
</evidence>
<dbReference type="PANTHER" id="PTHR42812">
    <property type="entry name" value="BETA-XYLOSIDASE"/>
    <property type="match status" value="1"/>
</dbReference>
<dbReference type="RefSeq" id="WP_242689588.1">
    <property type="nucleotide sequence ID" value="NZ_CP071591.1"/>
</dbReference>
<feature type="site" description="Important for catalytic activity, responsible for pKa modulation of the active site Glu and correct orientation of both the proton donor and substrate" evidence="6">
    <location>
        <position position="520"/>
    </location>
</feature>
<dbReference type="Pfam" id="PF04616">
    <property type="entry name" value="Glyco_hydro_43"/>
    <property type="match status" value="1"/>
</dbReference>
<protein>
    <submittedName>
        <fullName evidence="8">Arabinofuranohydrolase</fullName>
    </submittedName>
</protein>
<dbReference type="InterPro" id="IPR023296">
    <property type="entry name" value="Glyco_hydro_beta-prop_sf"/>
</dbReference>
<reference evidence="8 9" key="1">
    <citation type="submission" date="2017-07" db="EMBL/GenBank/DDBJ databases">
        <title>Bifidobacterium novel species.</title>
        <authorList>
            <person name="Lugli G.A."/>
            <person name="Milani C."/>
            <person name="Duranti S."/>
            <person name="Mangifesta M."/>
        </authorList>
    </citation>
    <scope>NUCLEOTIDE SEQUENCE [LARGE SCALE GENOMIC DNA]</scope>
    <source>
        <strain evidence="8 9">45</strain>
    </source>
</reference>
<evidence type="ECO:0000256" key="1">
    <source>
        <dbReference type="ARBA" id="ARBA00009209"/>
    </source>
</evidence>
<dbReference type="GO" id="GO:0004553">
    <property type="term" value="F:hydrolase activity, hydrolyzing O-glycosyl compounds"/>
    <property type="evidence" value="ECO:0007669"/>
    <property type="project" value="InterPro"/>
</dbReference>
<evidence type="ECO:0000259" key="7">
    <source>
        <dbReference type="Pfam" id="PF17851"/>
    </source>
</evidence>
<dbReference type="SUPFAM" id="SSF49899">
    <property type="entry name" value="Concanavalin A-like lectins/glucanases"/>
    <property type="match status" value="1"/>
</dbReference>
<evidence type="ECO:0000256" key="6">
    <source>
        <dbReference type="PIRSR" id="PIRSR606710-2"/>
    </source>
</evidence>
<dbReference type="Pfam" id="PF17851">
    <property type="entry name" value="GH43_C2"/>
    <property type="match status" value="1"/>
</dbReference>
<proteinExistence type="inferred from homology"/>
<dbReference type="Proteomes" id="UP000234855">
    <property type="component" value="Unassembled WGS sequence"/>
</dbReference>
<dbReference type="InterPro" id="IPR051795">
    <property type="entry name" value="Glycosyl_Hydrlase_43"/>
</dbReference>
<dbReference type="InterPro" id="IPR006710">
    <property type="entry name" value="Glyco_hydro_43"/>
</dbReference>
<feature type="active site" description="Proton acceptor" evidence="5">
    <location>
        <position position="409"/>
    </location>
</feature>
<dbReference type="InterPro" id="IPR013320">
    <property type="entry name" value="ConA-like_dom_sf"/>
</dbReference>
<feature type="domain" description="Beta-xylosidase C-terminal Concanavalin A-like" evidence="7">
    <location>
        <begin position="713"/>
        <end position="914"/>
    </location>
</feature>
<evidence type="ECO:0000256" key="2">
    <source>
        <dbReference type="ARBA" id="ARBA00009865"/>
    </source>
</evidence>
<comment type="caution">
    <text evidence="8">The sequence shown here is derived from an EMBL/GenBank/DDBJ whole genome shotgun (WGS) entry which is preliminary data.</text>
</comment>
<gene>
    <name evidence="8" type="ORF">Tam1G_1628</name>
</gene>
<dbReference type="InterPro" id="IPR008928">
    <property type="entry name" value="6-hairpin_glycosidase_sf"/>
</dbReference>
<evidence type="ECO:0000256" key="4">
    <source>
        <dbReference type="ARBA" id="ARBA00023295"/>
    </source>
</evidence>
<dbReference type="AlphaFoldDB" id="A0A2N5IQX9"/>
<comment type="similarity">
    <text evidence="1">Belongs to the glycosyl hydrolase 8 (cellulase D) family.</text>
</comment>
<sequence>MTTNGAVQSLFATCGYSRSQIDARVAQVWHEIFEGPNKFYWQTDDGLGYVMDTGNNDVRTEGMSYAMMLAVQYDRQDVFDRLWGWVMKYMYMADGHHAHYFSWSVRPDGSERADGPAPDGEEYFAMDLFLADRRWGSRDGIYDYAACARELLHYCVHKGRDESGEPMWNAGNKLIKFIPETEWSDPSYHLPHFYEVFAAHADEQDREFWHEAASASRAYLEAACDARTGMNPEYALYDGTPHTEARFGRHDWFFSDAYRTAANIGLDASWNGVTDPILCDRVAALQRFFLTHDRTCAYAVDGTPIDERVLHPVGFLAATAQGSLAAMHSAEPDAVANARVWVHMLWNTPMRVGHRRYYDNFLYAFAVLALSGVYRFEWCRGADMSGAKGTIAATGIAGRNPVIYSDFPDPDIIRVNDVYYMASTTMFLMPGCDILRSFDLIHWEFVAHAYDELESTAAERLEEPGRNAYGCGMWAPSLRYHDGTFSIVFTANDTQKTYVLEAADPAGPWSKRVIEGFYHDNSVLYDDDGRVYIVYGNMQLHLTELEPDLSRPKPGGLNRVIAQDDPESDLGYEGSHIYKHGGRYYVWTCHYRRGHRKTEVCLMSDALDGRFVSREILDDDLGFHGLGDAQGGMVDTPDGQWYAFMMHDRGAVGRVPTIMPMRFGKDGFPVLGINGKVPFEIHTPTNDAERCYEPLNGDDDFLYDSNADGEVSSGMLKPFWQFNHNPHRDAWSVTDQPGSLLLRGGTVTQSFSHAWNTLTQRTVGPRCMAEVAVDASMLKTGDFAGLAAVQGYYRFIAVTKASDGVFRVSVQGKPRTDESIWGDGDYDSPATEYDAAELRGSSVVLKAIYDFTDKKDKVAFEYLDPASPIPCWTRLGGIHPLYYTLDYFIGCRIGLFLLPTEECGGSAAFSAFRFFGPEATPELL</sequence>
<comment type="similarity">
    <text evidence="2">Belongs to the glycosyl hydrolase 43 family.</text>
</comment>
<dbReference type="Gene3D" id="1.50.10.10">
    <property type="match status" value="1"/>
</dbReference>
<dbReference type="PRINTS" id="PR00735">
    <property type="entry name" value="GLHYDRLASE8"/>
</dbReference>
<accession>A0A2N5IQX9</accession>
<dbReference type="Gene3D" id="2.115.10.20">
    <property type="entry name" value="Glycosyl hydrolase domain, family 43"/>
    <property type="match status" value="1"/>
</dbReference>
<dbReference type="Gene3D" id="2.60.120.200">
    <property type="match status" value="1"/>
</dbReference>
<dbReference type="SUPFAM" id="SSF48208">
    <property type="entry name" value="Six-hairpin glycosidases"/>
    <property type="match status" value="1"/>
</dbReference>
<organism evidence="8 9">
    <name type="scientific">Bifidobacterium imperatoris</name>
    <dbReference type="NCBI Taxonomy" id="2020965"/>
    <lineage>
        <taxon>Bacteria</taxon>
        <taxon>Bacillati</taxon>
        <taxon>Actinomycetota</taxon>
        <taxon>Actinomycetes</taxon>
        <taxon>Bifidobacteriales</taxon>
        <taxon>Bifidobacteriaceae</taxon>
        <taxon>Bifidobacterium</taxon>
    </lineage>
</organism>
<dbReference type="GO" id="GO:0005975">
    <property type="term" value="P:carbohydrate metabolic process"/>
    <property type="evidence" value="ECO:0007669"/>
    <property type="project" value="InterPro"/>
</dbReference>
<dbReference type="InterPro" id="IPR012341">
    <property type="entry name" value="6hp_glycosidase-like_sf"/>
</dbReference>
<dbReference type="EMBL" id="NMWV01000023">
    <property type="protein sequence ID" value="PLS24364.1"/>
    <property type="molecule type" value="Genomic_DNA"/>
</dbReference>
<dbReference type="Pfam" id="PF01270">
    <property type="entry name" value="Glyco_hydro_8"/>
    <property type="match status" value="1"/>
</dbReference>
<dbReference type="InterPro" id="IPR041542">
    <property type="entry name" value="GH43_C2"/>
</dbReference>
<dbReference type="PANTHER" id="PTHR42812:SF12">
    <property type="entry name" value="BETA-XYLOSIDASE-RELATED"/>
    <property type="match status" value="1"/>
</dbReference>
<keyword evidence="4" id="KW-0326">Glycosidase</keyword>
<name>A0A2N5IQX9_9BIFI</name>
<keyword evidence="3 8" id="KW-0378">Hydrolase</keyword>
<evidence type="ECO:0000313" key="8">
    <source>
        <dbReference type="EMBL" id="PLS24364.1"/>
    </source>
</evidence>
<evidence type="ECO:0000256" key="5">
    <source>
        <dbReference type="PIRSR" id="PIRSR606710-1"/>
    </source>
</evidence>